<dbReference type="PROSITE" id="PS51257">
    <property type="entry name" value="PROKAR_LIPOPROTEIN"/>
    <property type="match status" value="1"/>
</dbReference>
<dbReference type="InterPro" id="IPR057739">
    <property type="entry name" value="Glyco_hydro_29_N"/>
</dbReference>
<keyword evidence="5" id="KW-0378">Hydrolase</keyword>
<evidence type="ECO:0000313" key="9">
    <source>
        <dbReference type="Proteomes" id="UP001596091"/>
    </source>
</evidence>
<sequence>MSTRRQFLASAAAASCLPFLPRLGFGEESETERTAWYRKAKFGMFIHWGPYSQASIEASWPIMRPKTGGITQAEYVALSKTFNPVNFDPEAFVDLARSAGQQYMVFTTKHHDGFCMFDSAYTDYKITRSPYGKDIVAMLAKACGADGMPLGFYYSPPDMHHPDFRDTGKLAADNWNGEPDRPEWPIYLQYMQLQLTELLTRYGPAALIWFDGLYHQEKYDGARVLEMIHHLQPATLVNDRIGVDGDYETPEQFIPTAIPTKGVRLTGIAPSVSSKLKNSVPRPEDFRLWETCMTINDTWAYNKNDHNYKSSQTLIRGLVEVASRGGNFLLNVGPQPDGRIQPEFQDRLHVIGNWLTLNGDSIYDTTYGPVQGVTGLRTTASGKSLYVHLFDWPSGKCAVPGLDARVLSARLLANGRPLTFRQTDGNLEIDLPTEAPDPNVSVIALKTF</sequence>
<evidence type="ECO:0000256" key="3">
    <source>
        <dbReference type="ARBA" id="ARBA00012662"/>
    </source>
</evidence>
<dbReference type="PIRSF" id="PIRSF001092">
    <property type="entry name" value="Alpha-L-fucosidase"/>
    <property type="match status" value="1"/>
</dbReference>
<dbReference type="InterPro" id="IPR017853">
    <property type="entry name" value="GH"/>
</dbReference>
<evidence type="ECO:0000313" key="8">
    <source>
        <dbReference type="EMBL" id="MFC5861869.1"/>
    </source>
</evidence>
<evidence type="ECO:0000256" key="6">
    <source>
        <dbReference type="ARBA" id="ARBA00023295"/>
    </source>
</evidence>
<dbReference type="PRINTS" id="PR00741">
    <property type="entry name" value="GLHYDRLASE29"/>
</dbReference>
<protein>
    <recommendedName>
        <fullName evidence="3">alpha-L-fucosidase</fullName>
        <ecNumber evidence="3">3.2.1.51</ecNumber>
    </recommendedName>
</protein>
<evidence type="ECO:0000256" key="2">
    <source>
        <dbReference type="ARBA" id="ARBA00007951"/>
    </source>
</evidence>
<accession>A0ABW1ED01</accession>
<keyword evidence="4" id="KW-0732">Signal</keyword>
<feature type="domain" description="Glycoside hydrolase family 29 N-terminal" evidence="7">
    <location>
        <begin position="31"/>
        <end position="360"/>
    </location>
</feature>
<dbReference type="SUPFAM" id="SSF51445">
    <property type="entry name" value="(Trans)glycosidases"/>
    <property type="match status" value="1"/>
</dbReference>
<keyword evidence="9" id="KW-1185">Reference proteome</keyword>
<keyword evidence="6" id="KW-0326">Glycosidase</keyword>
<evidence type="ECO:0000256" key="5">
    <source>
        <dbReference type="ARBA" id="ARBA00022801"/>
    </source>
</evidence>
<dbReference type="Gene3D" id="2.60.40.1180">
    <property type="entry name" value="Golgi alpha-mannosidase II"/>
    <property type="match status" value="1"/>
</dbReference>
<dbReference type="InterPro" id="IPR016286">
    <property type="entry name" value="FUC_metazoa-typ"/>
</dbReference>
<organism evidence="8 9">
    <name type="scientific">Acidicapsa dinghuensis</name>
    <dbReference type="NCBI Taxonomy" id="2218256"/>
    <lineage>
        <taxon>Bacteria</taxon>
        <taxon>Pseudomonadati</taxon>
        <taxon>Acidobacteriota</taxon>
        <taxon>Terriglobia</taxon>
        <taxon>Terriglobales</taxon>
        <taxon>Acidobacteriaceae</taxon>
        <taxon>Acidicapsa</taxon>
    </lineage>
</organism>
<comment type="function">
    <text evidence="1">Alpha-L-fucosidase is responsible for hydrolyzing the alpha-1,6-linked fucose joined to the reducing-end N-acetylglucosamine of the carbohydrate moieties of glycoproteins.</text>
</comment>
<name>A0ABW1ED01_9BACT</name>
<dbReference type="PANTHER" id="PTHR10030">
    <property type="entry name" value="ALPHA-L-FUCOSIDASE"/>
    <property type="match status" value="1"/>
</dbReference>
<proteinExistence type="inferred from homology"/>
<dbReference type="PANTHER" id="PTHR10030:SF37">
    <property type="entry name" value="ALPHA-L-FUCOSIDASE-RELATED"/>
    <property type="match status" value="1"/>
</dbReference>
<evidence type="ECO:0000256" key="1">
    <source>
        <dbReference type="ARBA" id="ARBA00004071"/>
    </source>
</evidence>
<dbReference type="SMART" id="SM00812">
    <property type="entry name" value="Alpha_L_fucos"/>
    <property type="match status" value="1"/>
</dbReference>
<dbReference type="Gene3D" id="3.20.20.80">
    <property type="entry name" value="Glycosidases"/>
    <property type="match status" value="1"/>
</dbReference>
<evidence type="ECO:0000256" key="4">
    <source>
        <dbReference type="ARBA" id="ARBA00022729"/>
    </source>
</evidence>
<evidence type="ECO:0000259" key="7">
    <source>
        <dbReference type="Pfam" id="PF01120"/>
    </source>
</evidence>
<dbReference type="InterPro" id="IPR000933">
    <property type="entry name" value="Glyco_hydro_29"/>
</dbReference>
<dbReference type="EMBL" id="JBHSPH010000002">
    <property type="protein sequence ID" value="MFC5861869.1"/>
    <property type="molecule type" value="Genomic_DNA"/>
</dbReference>
<dbReference type="Pfam" id="PF01120">
    <property type="entry name" value="Alpha_L_fucos"/>
    <property type="match status" value="1"/>
</dbReference>
<comment type="similarity">
    <text evidence="2">Belongs to the glycosyl hydrolase 29 family.</text>
</comment>
<dbReference type="EC" id="3.2.1.51" evidence="3"/>
<comment type="caution">
    <text evidence="8">The sequence shown here is derived from an EMBL/GenBank/DDBJ whole genome shotgun (WGS) entry which is preliminary data.</text>
</comment>
<dbReference type="RefSeq" id="WP_263337613.1">
    <property type="nucleotide sequence ID" value="NZ_JAGSYH010000004.1"/>
</dbReference>
<reference evidence="9" key="1">
    <citation type="journal article" date="2019" name="Int. J. Syst. Evol. Microbiol.">
        <title>The Global Catalogue of Microorganisms (GCM) 10K type strain sequencing project: providing services to taxonomists for standard genome sequencing and annotation.</title>
        <authorList>
            <consortium name="The Broad Institute Genomics Platform"/>
            <consortium name="The Broad Institute Genome Sequencing Center for Infectious Disease"/>
            <person name="Wu L."/>
            <person name="Ma J."/>
        </authorList>
    </citation>
    <scope>NUCLEOTIDE SEQUENCE [LARGE SCALE GENOMIC DNA]</scope>
    <source>
        <strain evidence="9">JCM 4087</strain>
    </source>
</reference>
<dbReference type="InterPro" id="IPR013780">
    <property type="entry name" value="Glyco_hydro_b"/>
</dbReference>
<gene>
    <name evidence="8" type="ORF">ACFPT7_06160</name>
</gene>
<dbReference type="Proteomes" id="UP001596091">
    <property type="component" value="Unassembled WGS sequence"/>
</dbReference>